<protein>
    <submittedName>
        <fullName evidence="6">Glycogen operon protein</fullName>
    </submittedName>
</protein>
<dbReference type="Pfam" id="PF02922">
    <property type="entry name" value="CBM_48"/>
    <property type="match status" value="1"/>
</dbReference>
<dbReference type="InterPro" id="IPR044505">
    <property type="entry name" value="GlgX_Isoamylase_N_E_set"/>
</dbReference>
<comment type="similarity">
    <text evidence="1">Belongs to the glycosyl hydrolase 13 family.</text>
</comment>
<dbReference type="CDD" id="cd11326">
    <property type="entry name" value="AmyAc_Glg_debranch"/>
    <property type="match status" value="1"/>
</dbReference>
<evidence type="ECO:0000256" key="4">
    <source>
        <dbReference type="SAM" id="MobiDB-lite"/>
    </source>
</evidence>
<evidence type="ECO:0000313" key="7">
    <source>
        <dbReference type="Proteomes" id="UP000198420"/>
    </source>
</evidence>
<dbReference type="GO" id="GO:0005980">
    <property type="term" value="P:glycogen catabolic process"/>
    <property type="evidence" value="ECO:0007669"/>
    <property type="project" value="InterPro"/>
</dbReference>
<feature type="region of interest" description="Disordered" evidence="4">
    <location>
        <begin position="473"/>
        <end position="494"/>
    </location>
</feature>
<dbReference type="SUPFAM" id="SSF81296">
    <property type="entry name" value="E set domains"/>
    <property type="match status" value="1"/>
</dbReference>
<sequence>MREVWPGDPYPLGATWDGTGTNFALFSEVARRVELCLFDAEGRETRRDLPEVDGFVWHGYLPGIGPGQRYGYRVHGPFDPREGHRCNPSKLLLDPYGKAVAGATPSELIRWHEALFSYRFADPDALNEDDSAPYMPKNVVVNPFFDWGDDRSPRVPYHESVIYEAHVKGLTKLHPAVPEEQRGTYAGLAHPVMIDHLLDLGVTAVELMPVHQAVPEHALVARGLDNYWGYNTIGFFAPHNSYSSSGQSGEQVLEFKAMVRALHEAGIEVILDVVYNHTAEGDHLGPTLSFRGIDNASYYRLRDDDKRYHLDYTGCGNSLNVRNPHALQLIMDSLRYWILDMHVDGFRFDLASALARELHDVDRLAAFFDLVQQDPVVSQVKLIAEPWDVGEGGYQVGNFPPLWTEWNGKYRDTVRDFWRGSYATMPEFASRLTGSSDLYEHSARRPFASINFVTCHDGFTLTDLVSYDHKHNEANGEDNRDGTDDNRSWNCGVEGPSRDPGVLELRARQRRNFLATLFLSQGVPMLSHGDELGRTQEGNNNAYCQDGEIAWVHWEGSGDMEFVRLLSRLRHDHPVFRRRRFFTGTGRGAAADIAWLTPAGESMTDQDWNVGFAKSLGVFLNGDAITEPDPRGRRVRDDSFLLLVNAGSEPVEFTLPGAEYGERWEFALDTAEPGTLGDRPRLKARDVVTVGDRALLVLRRGA</sequence>
<proteinExistence type="inferred from homology"/>
<keyword evidence="7" id="KW-1185">Reference proteome</keyword>
<dbReference type="Gene3D" id="2.60.40.1180">
    <property type="entry name" value="Golgi alpha-mannosidase II"/>
    <property type="match status" value="1"/>
</dbReference>
<evidence type="ECO:0000256" key="2">
    <source>
        <dbReference type="ARBA" id="ARBA00022801"/>
    </source>
</evidence>
<dbReference type="NCBIfam" id="TIGR02100">
    <property type="entry name" value="glgX_debranch"/>
    <property type="match status" value="1"/>
</dbReference>
<dbReference type="SUPFAM" id="SSF51011">
    <property type="entry name" value="Glycosyl hydrolase domain"/>
    <property type="match status" value="1"/>
</dbReference>
<feature type="compositionally biased region" description="Basic and acidic residues" evidence="4">
    <location>
        <begin position="473"/>
        <end position="487"/>
    </location>
</feature>
<name>A0A238ZYI1_9ACTN</name>
<dbReference type="OrthoDB" id="3236218at2"/>
<dbReference type="InterPro" id="IPR013780">
    <property type="entry name" value="Glyco_hydro_b"/>
</dbReference>
<keyword evidence="3" id="KW-0326">Glycosidase</keyword>
<dbReference type="CDD" id="cd02856">
    <property type="entry name" value="E_set_GDE_Isoamylase_N"/>
    <property type="match status" value="1"/>
</dbReference>
<dbReference type="RefSeq" id="WP_089313545.1">
    <property type="nucleotide sequence ID" value="NZ_FZNP01000008.1"/>
</dbReference>
<organism evidence="6 7">
    <name type="scientific">Actinomadura mexicana</name>
    <dbReference type="NCBI Taxonomy" id="134959"/>
    <lineage>
        <taxon>Bacteria</taxon>
        <taxon>Bacillati</taxon>
        <taxon>Actinomycetota</taxon>
        <taxon>Actinomycetes</taxon>
        <taxon>Streptosporangiales</taxon>
        <taxon>Thermomonosporaceae</taxon>
        <taxon>Actinomadura</taxon>
    </lineage>
</organism>
<evidence type="ECO:0000256" key="3">
    <source>
        <dbReference type="ARBA" id="ARBA00023295"/>
    </source>
</evidence>
<dbReference type="GO" id="GO:0004135">
    <property type="term" value="F:amylo-alpha-1,6-glucosidase activity"/>
    <property type="evidence" value="ECO:0007669"/>
    <property type="project" value="InterPro"/>
</dbReference>
<dbReference type="InterPro" id="IPR004193">
    <property type="entry name" value="Glyco_hydro_13_N"/>
</dbReference>
<dbReference type="AlphaFoldDB" id="A0A238ZYI1"/>
<dbReference type="Pfam" id="PF00128">
    <property type="entry name" value="Alpha-amylase"/>
    <property type="match status" value="1"/>
</dbReference>
<dbReference type="EMBL" id="FZNP01000008">
    <property type="protein sequence ID" value="SNR88496.1"/>
    <property type="molecule type" value="Genomic_DNA"/>
</dbReference>
<keyword evidence="2" id="KW-0378">Hydrolase</keyword>
<feature type="domain" description="Glycosyl hydrolase family 13 catalytic" evidence="5">
    <location>
        <begin position="114"/>
        <end position="570"/>
    </location>
</feature>
<dbReference type="InterPro" id="IPR014756">
    <property type="entry name" value="Ig_E-set"/>
</dbReference>
<dbReference type="InterPro" id="IPR011837">
    <property type="entry name" value="Glycogen_debranch_GlgX"/>
</dbReference>
<dbReference type="Proteomes" id="UP000198420">
    <property type="component" value="Unassembled WGS sequence"/>
</dbReference>
<reference evidence="7" key="1">
    <citation type="submission" date="2017-06" db="EMBL/GenBank/DDBJ databases">
        <authorList>
            <person name="Varghese N."/>
            <person name="Submissions S."/>
        </authorList>
    </citation>
    <scope>NUCLEOTIDE SEQUENCE [LARGE SCALE GENOMIC DNA]</scope>
    <source>
        <strain evidence="7">DSM 44485</strain>
    </source>
</reference>
<gene>
    <name evidence="6" type="ORF">SAMN06265355_10880</name>
</gene>
<dbReference type="PANTHER" id="PTHR43002">
    <property type="entry name" value="GLYCOGEN DEBRANCHING ENZYME"/>
    <property type="match status" value="1"/>
</dbReference>
<accession>A0A238ZYI1</accession>
<dbReference type="InterPro" id="IPR013783">
    <property type="entry name" value="Ig-like_fold"/>
</dbReference>
<evidence type="ECO:0000313" key="6">
    <source>
        <dbReference type="EMBL" id="SNR88496.1"/>
    </source>
</evidence>
<dbReference type="Gene3D" id="3.20.20.80">
    <property type="entry name" value="Glycosidases"/>
    <property type="match status" value="1"/>
</dbReference>
<dbReference type="InterPro" id="IPR017853">
    <property type="entry name" value="GH"/>
</dbReference>
<dbReference type="InterPro" id="IPR006047">
    <property type="entry name" value="GH13_cat_dom"/>
</dbReference>
<evidence type="ECO:0000256" key="1">
    <source>
        <dbReference type="ARBA" id="ARBA00008061"/>
    </source>
</evidence>
<dbReference type="SUPFAM" id="SSF51445">
    <property type="entry name" value="(Trans)glycosidases"/>
    <property type="match status" value="1"/>
</dbReference>
<evidence type="ECO:0000259" key="5">
    <source>
        <dbReference type="SMART" id="SM00642"/>
    </source>
</evidence>
<dbReference type="Gene3D" id="2.60.40.10">
    <property type="entry name" value="Immunoglobulins"/>
    <property type="match status" value="1"/>
</dbReference>
<dbReference type="SMART" id="SM00642">
    <property type="entry name" value="Aamy"/>
    <property type="match status" value="1"/>
</dbReference>